<dbReference type="EMBL" id="CAACYH010000004">
    <property type="protein sequence ID" value="VFB14406.1"/>
    <property type="molecule type" value="Genomic_DNA"/>
</dbReference>
<protein>
    <submittedName>
        <fullName evidence="1">Uncharacterized protein</fullName>
    </submittedName>
</protein>
<gene>
    <name evidence="1" type="ORF">NCTC7812_01958</name>
</gene>
<evidence type="ECO:0000313" key="2">
    <source>
        <dbReference type="Proteomes" id="UP000396835"/>
    </source>
</evidence>
<name>A0A449I4R8_9BACE</name>
<dbReference type="RefSeq" id="WP_131752405.1">
    <property type="nucleotide sequence ID" value="NZ_CAACYH010000004.1"/>
</dbReference>
<organism evidence="1 2">
    <name type="scientific">Prevotella heparinolytica</name>
    <dbReference type="NCBI Taxonomy" id="28113"/>
    <lineage>
        <taxon>Bacteria</taxon>
        <taxon>Pseudomonadati</taxon>
        <taxon>Bacteroidota</taxon>
        <taxon>Bacteroidia</taxon>
        <taxon>Bacteroidales</taxon>
        <taxon>Bacteroidaceae</taxon>
        <taxon>Bacteroides</taxon>
    </lineage>
</organism>
<sequence>MKTYIITVKEKRAMEIIRKGFAKGAEYANTVTNLAVQLDEVAKPFYRGSLLSDYGEFPFLNVEAFEFEENNVYSMQTIASSRMDEESLNEWIDSLSLTKQEKGMMHDDIRKCYEKHDGALDYGYLSALIYVKQILRLFAERREDNRAEIDSLLQTPIGGVKKLRLNETLTMKYIARKITKLNRTSGRKTGKYFFFRSHPSEDKTVLLHCTNYDKPDKP</sequence>
<dbReference type="Proteomes" id="UP000396835">
    <property type="component" value="Unassembled WGS sequence"/>
</dbReference>
<accession>A0A449I4R8</accession>
<reference evidence="1 2" key="1">
    <citation type="submission" date="2019-02" db="EMBL/GenBank/DDBJ databases">
        <authorList>
            <consortium name="Pathogen Informatics"/>
        </authorList>
    </citation>
    <scope>NUCLEOTIDE SEQUENCE [LARGE SCALE GENOMIC DNA]</scope>
    <source>
        <strain evidence="1 2">3012STDY7078512</strain>
    </source>
</reference>
<proteinExistence type="predicted"/>
<dbReference type="AlphaFoldDB" id="A0A449I4R8"/>
<evidence type="ECO:0000313" key="1">
    <source>
        <dbReference type="EMBL" id="VFB14406.1"/>
    </source>
</evidence>